<dbReference type="InterPro" id="IPR057666">
    <property type="entry name" value="DrpA_SLOG"/>
</dbReference>
<dbReference type="SUPFAM" id="SSF102405">
    <property type="entry name" value="MCP/YpsA-like"/>
    <property type="match status" value="1"/>
</dbReference>
<evidence type="ECO:0000256" key="1">
    <source>
        <dbReference type="ARBA" id="ARBA00006525"/>
    </source>
</evidence>
<comment type="caution">
    <text evidence="3">The sequence shown here is derived from an EMBL/GenBank/DDBJ whole genome shotgun (WGS) entry which is preliminary data.</text>
</comment>
<keyword evidence="4" id="KW-1185">Reference proteome</keyword>
<dbReference type="Pfam" id="PF02481">
    <property type="entry name" value="DNA_processg_A"/>
    <property type="match status" value="1"/>
</dbReference>
<protein>
    <submittedName>
        <fullName evidence="3">DNA-processing protein DprA</fullName>
    </submittedName>
</protein>
<dbReference type="InterPro" id="IPR003488">
    <property type="entry name" value="DprA"/>
</dbReference>
<evidence type="ECO:0000313" key="4">
    <source>
        <dbReference type="Proteomes" id="UP001243846"/>
    </source>
</evidence>
<name>A0ABT8D9J4_9RHOB</name>
<dbReference type="Proteomes" id="UP001243846">
    <property type="component" value="Unassembled WGS sequence"/>
</dbReference>
<dbReference type="PANTHER" id="PTHR43022">
    <property type="entry name" value="PROTEIN SMF"/>
    <property type="match status" value="1"/>
</dbReference>
<gene>
    <name evidence="3" type="ORF">QWZ10_10440</name>
</gene>
<dbReference type="Gene3D" id="3.40.50.450">
    <property type="match status" value="1"/>
</dbReference>
<evidence type="ECO:0000259" key="2">
    <source>
        <dbReference type="Pfam" id="PF02481"/>
    </source>
</evidence>
<dbReference type="EMBL" id="JAUFRC010000001">
    <property type="protein sequence ID" value="MDN3712105.1"/>
    <property type="molecule type" value="Genomic_DNA"/>
</dbReference>
<comment type="similarity">
    <text evidence="1">Belongs to the DprA/Smf family.</text>
</comment>
<dbReference type="RefSeq" id="WP_377683663.1">
    <property type="nucleotide sequence ID" value="NZ_JBHMDZ010000002.1"/>
</dbReference>
<organism evidence="3 4">
    <name type="scientific">Paracoccus cavernae</name>
    <dbReference type="NCBI Taxonomy" id="1571207"/>
    <lineage>
        <taxon>Bacteria</taxon>
        <taxon>Pseudomonadati</taxon>
        <taxon>Pseudomonadota</taxon>
        <taxon>Alphaproteobacteria</taxon>
        <taxon>Rhodobacterales</taxon>
        <taxon>Paracoccaceae</taxon>
        <taxon>Paracoccus</taxon>
    </lineage>
</organism>
<feature type="domain" description="Smf/DprA SLOG" evidence="2">
    <location>
        <begin position="88"/>
        <end position="267"/>
    </location>
</feature>
<sequence>MNQEHVSFLALCDLRGVGFETLKKVCAERVQFSSFFNPQERQRLSSEDTLRSKFSRILEVLSTESARDEALRAGRRKLEYFEQRGINLIFRNDNLYPKRLSDLQDPPHWLFVEGCVDALQSSAVAAIGSRKVTADGKWLATYFGYCLKDLNVVTVSGLAEGIDQIVHRASLAAGLPTIAVLGTGILLNYPKGSEALREEIIEGGGCIVTEYLPKDSFSARSFVRRNRIQAALGHVVFPIEWGIKSGTAHTVKFASEINRPIVYARTPMQPLQDWIPSNLLHNSIRITLPQAHNEFLKFIRDSLSSEPAQKTLF</sequence>
<proteinExistence type="inferred from homology"/>
<dbReference type="PANTHER" id="PTHR43022:SF1">
    <property type="entry name" value="PROTEIN SMF"/>
    <property type="match status" value="1"/>
</dbReference>
<reference evidence="4" key="1">
    <citation type="journal article" date="2019" name="Int. J. Syst. Evol. Microbiol.">
        <title>The Global Catalogue of Microorganisms (GCM) 10K type strain sequencing project: providing services to taxonomists for standard genome sequencing and annotation.</title>
        <authorList>
            <consortium name="The Broad Institute Genomics Platform"/>
            <consortium name="The Broad Institute Genome Sequencing Center for Infectious Disease"/>
            <person name="Wu L."/>
            <person name="Ma J."/>
        </authorList>
    </citation>
    <scope>NUCLEOTIDE SEQUENCE [LARGE SCALE GENOMIC DNA]</scope>
    <source>
        <strain evidence="4">CECT 8482</strain>
    </source>
</reference>
<accession>A0ABT8D9J4</accession>
<evidence type="ECO:0000313" key="3">
    <source>
        <dbReference type="EMBL" id="MDN3712105.1"/>
    </source>
</evidence>